<sequence length="92" mass="11086">MSYDSAIVWVGNEFRMTDRPVRRKNCNDYKVVQHLPQVLLYLEATSSLEHIEWRQEERQTEGKKRWRTYESKKKHLQGYKCLHMVGTNGADW</sequence>
<name>A0AAV4BFE8_9GAST</name>
<keyword evidence="2" id="KW-1185">Reference proteome</keyword>
<evidence type="ECO:0000313" key="2">
    <source>
        <dbReference type="Proteomes" id="UP000735302"/>
    </source>
</evidence>
<dbReference type="Proteomes" id="UP000735302">
    <property type="component" value="Unassembled WGS sequence"/>
</dbReference>
<comment type="caution">
    <text evidence="1">The sequence shown here is derived from an EMBL/GenBank/DDBJ whole genome shotgun (WGS) entry which is preliminary data.</text>
</comment>
<protein>
    <submittedName>
        <fullName evidence="1">Uncharacterized protein</fullName>
    </submittedName>
</protein>
<proteinExistence type="predicted"/>
<evidence type="ECO:0000313" key="1">
    <source>
        <dbReference type="EMBL" id="GFO17982.1"/>
    </source>
</evidence>
<dbReference type="AlphaFoldDB" id="A0AAV4BFE8"/>
<reference evidence="1 2" key="1">
    <citation type="journal article" date="2021" name="Elife">
        <title>Chloroplast acquisition without the gene transfer in kleptoplastic sea slugs, Plakobranchus ocellatus.</title>
        <authorList>
            <person name="Maeda T."/>
            <person name="Takahashi S."/>
            <person name="Yoshida T."/>
            <person name="Shimamura S."/>
            <person name="Takaki Y."/>
            <person name="Nagai Y."/>
            <person name="Toyoda A."/>
            <person name="Suzuki Y."/>
            <person name="Arimoto A."/>
            <person name="Ishii H."/>
            <person name="Satoh N."/>
            <person name="Nishiyama T."/>
            <person name="Hasebe M."/>
            <person name="Maruyama T."/>
            <person name="Minagawa J."/>
            <person name="Obokata J."/>
            <person name="Shigenobu S."/>
        </authorList>
    </citation>
    <scope>NUCLEOTIDE SEQUENCE [LARGE SCALE GENOMIC DNA]</scope>
</reference>
<gene>
    <name evidence="1" type="ORF">PoB_004448700</name>
</gene>
<dbReference type="EMBL" id="BLXT01004909">
    <property type="protein sequence ID" value="GFO17982.1"/>
    <property type="molecule type" value="Genomic_DNA"/>
</dbReference>
<accession>A0AAV4BFE8</accession>
<organism evidence="1 2">
    <name type="scientific">Plakobranchus ocellatus</name>
    <dbReference type="NCBI Taxonomy" id="259542"/>
    <lineage>
        <taxon>Eukaryota</taxon>
        <taxon>Metazoa</taxon>
        <taxon>Spiralia</taxon>
        <taxon>Lophotrochozoa</taxon>
        <taxon>Mollusca</taxon>
        <taxon>Gastropoda</taxon>
        <taxon>Heterobranchia</taxon>
        <taxon>Euthyneura</taxon>
        <taxon>Panpulmonata</taxon>
        <taxon>Sacoglossa</taxon>
        <taxon>Placobranchoidea</taxon>
        <taxon>Plakobranchidae</taxon>
        <taxon>Plakobranchus</taxon>
    </lineage>
</organism>